<feature type="region of interest" description="Disordered" evidence="1">
    <location>
        <begin position="19"/>
        <end position="39"/>
    </location>
</feature>
<evidence type="ECO:0000313" key="3">
    <source>
        <dbReference type="EMBL" id="RKN41686.1"/>
    </source>
</evidence>
<dbReference type="OrthoDB" id="3852216at2"/>
<evidence type="ECO:0000256" key="1">
    <source>
        <dbReference type="SAM" id="MobiDB-lite"/>
    </source>
</evidence>
<name>A0A3A9Z2N8_9ACTN</name>
<dbReference type="Proteomes" id="UP000272474">
    <property type="component" value="Unassembled WGS sequence"/>
</dbReference>
<keyword evidence="4" id="KW-1185">Reference proteome</keyword>
<gene>
    <name evidence="3" type="ORF">D7294_14485</name>
</gene>
<proteinExistence type="predicted"/>
<dbReference type="Pfam" id="PF09250">
    <property type="entry name" value="Prim-Pol"/>
    <property type="match status" value="1"/>
</dbReference>
<sequence length="238" mass="25248">MRSNRVVINVEINLDIPLERSPRLPSPGTAGGQPPRPTESLVEQAVRYVEDRHWDVLPGAWLVSAGPDVRCSCAFAGCDAPGAHPAHADFRGLATGSASAVRRAWARQPRAAVLLPTGRSFDVLDVPETAGCLALARMERTGVALGPVSAHPQGSMQFFVLPGGAARVPGLLRQLGWPSAGLGLRVAGEGGWVAAPPTRVGDRGRVQWVRRPTEANRWLPGVEEVIAPLAYACRQEAG</sequence>
<evidence type="ECO:0000259" key="2">
    <source>
        <dbReference type="SMART" id="SM00943"/>
    </source>
</evidence>
<dbReference type="InterPro" id="IPR015330">
    <property type="entry name" value="DNA_primase/pol_bifunc_N"/>
</dbReference>
<dbReference type="SMART" id="SM00943">
    <property type="entry name" value="Prim-Pol"/>
    <property type="match status" value="1"/>
</dbReference>
<comment type="caution">
    <text evidence="3">The sequence shown here is derived from an EMBL/GenBank/DDBJ whole genome shotgun (WGS) entry which is preliminary data.</text>
</comment>
<organism evidence="3 4">
    <name type="scientific">Streptomyces hoynatensis</name>
    <dbReference type="NCBI Taxonomy" id="1141874"/>
    <lineage>
        <taxon>Bacteria</taxon>
        <taxon>Bacillati</taxon>
        <taxon>Actinomycetota</taxon>
        <taxon>Actinomycetes</taxon>
        <taxon>Kitasatosporales</taxon>
        <taxon>Streptomycetaceae</taxon>
        <taxon>Streptomyces</taxon>
    </lineage>
</organism>
<dbReference type="EMBL" id="RBAL01000007">
    <property type="protein sequence ID" value="RKN41686.1"/>
    <property type="molecule type" value="Genomic_DNA"/>
</dbReference>
<evidence type="ECO:0000313" key="4">
    <source>
        <dbReference type="Proteomes" id="UP000272474"/>
    </source>
</evidence>
<accession>A0A3A9Z2N8</accession>
<protein>
    <submittedName>
        <fullName evidence="3">DNA primase</fullName>
    </submittedName>
</protein>
<feature type="domain" description="DNA primase/polymerase bifunctional N-terminal" evidence="2">
    <location>
        <begin position="45"/>
        <end position="226"/>
    </location>
</feature>
<dbReference type="AlphaFoldDB" id="A0A3A9Z2N8"/>
<reference evidence="3 4" key="1">
    <citation type="journal article" date="2014" name="Int. J. Syst. Evol. Microbiol.">
        <title>Streptomyces hoynatensis sp. nov., isolated from deep marine sediment.</title>
        <authorList>
            <person name="Veyisoglu A."/>
            <person name="Sahin N."/>
        </authorList>
    </citation>
    <scope>NUCLEOTIDE SEQUENCE [LARGE SCALE GENOMIC DNA]</scope>
    <source>
        <strain evidence="3 4">KCTC 29097</strain>
    </source>
</reference>